<organism evidence="1 2">
    <name type="scientific">Sutterella wadsworthensis 2_1_59BFAA</name>
    <dbReference type="NCBI Taxonomy" id="742823"/>
    <lineage>
        <taxon>Bacteria</taxon>
        <taxon>Pseudomonadati</taxon>
        <taxon>Pseudomonadota</taxon>
        <taxon>Betaproteobacteria</taxon>
        <taxon>Burkholderiales</taxon>
        <taxon>Sutterellaceae</taxon>
        <taxon>Sutterella</taxon>
    </lineage>
</organism>
<dbReference type="HOGENOM" id="CLU_2866161_0_0_4"/>
<dbReference type="PATRIC" id="fig|742823.3.peg.2227"/>
<dbReference type="RefSeq" id="WP_005437084.1">
    <property type="nucleotide sequence ID" value="NZ_JH815521.1"/>
</dbReference>
<evidence type="ECO:0000313" key="1">
    <source>
        <dbReference type="EMBL" id="EKB30210.1"/>
    </source>
</evidence>
<comment type="caution">
    <text evidence="1">The sequence shown here is derived from an EMBL/GenBank/DDBJ whole genome shotgun (WGS) entry which is preliminary data.</text>
</comment>
<dbReference type="Proteomes" id="UP000005835">
    <property type="component" value="Unassembled WGS sequence"/>
</dbReference>
<keyword evidence="2" id="KW-1185">Reference proteome</keyword>
<dbReference type="AlphaFoldDB" id="K1JF40"/>
<gene>
    <name evidence="1" type="ORF">HMPREF9465_02217</name>
</gene>
<sequence length="64" mass="7471">MEFHEAKAIAERLGFQLFADVRGDTNALRLFTEDFRQKYGKKSRCGVYMQFRADESVRNFVSMG</sequence>
<accession>K1JF40</accession>
<evidence type="ECO:0000313" key="2">
    <source>
        <dbReference type="Proteomes" id="UP000005835"/>
    </source>
</evidence>
<reference evidence="1 2" key="1">
    <citation type="submission" date="2012-05" db="EMBL/GenBank/DDBJ databases">
        <title>The Genome Sequence of Sutterella wadsworthensis 2_1_59BFAA.</title>
        <authorList>
            <consortium name="The Broad Institute Genome Sequencing Platform"/>
            <person name="Earl A."/>
            <person name="Ward D."/>
            <person name="Feldgarden M."/>
            <person name="Gevers D."/>
            <person name="Daigneault M."/>
            <person name="Strauss J."/>
            <person name="Allen-Vercoe E."/>
            <person name="Walker B."/>
            <person name="Young S.K."/>
            <person name="Zeng Q."/>
            <person name="Gargeya S."/>
            <person name="Fitzgerald M."/>
            <person name="Haas B."/>
            <person name="Abouelleil A."/>
            <person name="Alvarado L."/>
            <person name="Arachchi H.M."/>
            <person name="Berlin A.M."/>
            <person name="Chapman S.B."/>
            <person name="Goldberg J."/>
            <person name="Griggs A."/>
            <person name="Gujja S."/>
            <person name="Hansen M."/>
            <person name="Howarth C."/>
            <person name="Imamovic A."/>
            <person name="Larimer J."/>
            <person name="McCowen C."/>
            <person name="Montmayeur A."/>
            <person name="Murphy C."/>
            <person name="Neiman D."/>
            <person name="Pearson M."/>
            <person name="Priest M."/>
            <person name="Roberts A."/>
            <person name="Saif S."/>
            <person name="Shea T."/>
            <person name="Sisk P."/>
            <person name="Sykes S."/>
            <person name="Wortman J."/>
            <person name="Nusbaum C."/>
            <person name="Birren B."/>
        </authorList>
    </citation>
    <scope>NUCLEOTIDE SEQUENCE [LARGE SCALE GENOMIC DNA]</scope>
    <source>
        <strain evidence="1 2">2_1_59BFAA</strain>
    </source>
</reference>
<protein>
    <submittedName>
        <fullName evidence="1">Uncharacterized protein</fullName>
    </submittedName>
</protein>
<dbReference type="EMBL" id="ADMG01000051">
    <property type="protein sequence ID" value="EKB30210.1"/>
    <property type="molecule type" value="Genomic_DNA"/>
</dbReference>
<name>K1JF40_9BURK</name>
<proteinExistence type="predicted"/>